<dbReference type="Pfam" id="PF00990">
    <property type="entry name" value="GGDEF"/>
    <property type="match status" value="1"/>
</dbReference>
<dbReference type="EC" id="3.1.4.52" evidence="3"/>
<keyword evidence="3" id="KW-0378">Hydrolase</keyword>
<dbReference type="InterPro" id="IPR000160">
    <property type="entry name" value="GGDEF_dom"/>
</dbReference>
<keyword evidence="1" id="KW-0472">Membrane</keyword>
<dbReference type="CDD" id="cd01949">
    <property type="entry name" value="GGDEF"/>
    <property type="match status" value="1"/>
</dbReference>
<dbReference type="SUPFAM" id="SSF55073">
    <property type="entry name" value="Nucleotide cyclase"/>
    <property type="match status" value="1"/>
</dbReference>
<dbReference type="AlphaFoldDB" id="A0A1J5Q4K7"/>
<dbReference type="InterPro" id="IPR052163">
    <property type="entry name" value="DGC-Regulatory_Protein"/>
</dbReference>
<dbReference type="EMBL" id="MLJW01001438">
    <property type="protein sequence ID" value="OIQ78248.1"/>
    <property type="molecule type" value="Genomic_DNA"/>
</dbReference>
<feature type="transmembrane region" description="Helical" evidence="1">
    <location>
        <begin position="284"/>
        <end position="304"/>
    </location>
</feature>
<dbReference type="GO" id="GO:0071111">
    <property type="term" value="F:cyclic-guanylate-specific phosphodiesterase activity"/>
    <property type="evidence" value="ECO:0007669"/>
    <property type="project" value="UniProtKB-EC"/>
</dbReference>
<gene>
    <name evidence="3" type="primary">gmr_187</name>
    <name evidence="3" type="ORF">GALL_400490</name>
</gene>
<dbReference type="SMART" id="SM00267">
    <property type="entry name" value="GGDEF"/>
    <property type="match status" value="1"/>
</dbReference>
<feature type="transmembrane region" description="Helical" evidence="1">
    <location>
        <begin position="340"/>
        <end position="363"/>
    </location>
</feature>
<evidence type="ECO:0000256" key="1">
    <source>
        <dbReference type="SAM" id="Phobius"/>
    </source>
</evidence>
<dbReference type="PANTHER" id="PTHR46663:SF2">
    <property type="entry name" value="GGDEF DOMAIN-CONTAINING PROTEIN"/>
    <property type="match status" value="1"/>
</dbReference>
<dbReference type="Pfam" id="PF07696">
    <property type="entry name" value="7TMR-DISMED2"/>
    <property type="match status" value="1"/>
</dbReference>
<protein>
    <submittedName>
        <fullName evidence="3">Cyclic di-GMP phosphodiesterase Gmr</fullName>
        <ecNumber evidence="3">3.1.4.52</ecNumber>
    </submittedName>
</protein>
<dbReference type="InterPro" id="IPR011622">
    <property type="entry name" value="7TMR_DISM_rcpt_extracell_dom2"/>
</dbReference>
<dbReference type="PANTHER" id="PTHR46663">
    <property type="entry name" value="DIGUANYLATE CYCLASE DGCT-RELATED"/>
    <property type="match status" value="1"/>
</dbReference>
<dbReference type="Gene3D" id="3.30.70.270">
    <property type="match status" value="1"/>
</dbReference>
<dbReference type="NCBIfam" id="TIGR00254">
    <property type="entry name" value="GGDEF"/>
    <property type="match status" value="1"/>
</dbReference>
<dbReference type="PROSITE" id="PS50887">
    <property type="entry name" value="GGDEF"/>
    <property type="match status" value="1"/>
</dbReference>
<organism evidence="3">
    <name type="scientific">mine drainage metagenome</name>
    <dbReference type="NCBI Taxonomy" id="410659"/>
    <lineage>
        <taxon>unclassified sequences</taxon>
        <taxon>metagenomes</taxon>
        <taxon>ecological metagenomes</taxon>
    </lineage>
</organism>
<reference evidence="3" key="1">
    <citation type="submission" date="2016-10" db="EMBL/GenBank/DDBJ databases">
        <title>Sequence of Gallionella enrichment culture.</title>
        <authorList>
            <person name="Poehlein A."/>
            <person name="Muehling M."/>
            <person name="Daniel R."/>
        </authorList>
    </citation>
    <scope>NUCLEOTIDE SEQUENCE</scope>
</reference>
<dbReference type="InterPro" id="IPR011623">
    <property type="entry name" value="7TMR_DISM_rcpt_extracell_dom1"/>
</dbReference>
<proteinExistence type="predicted"/>
<sequence>MNFAQKLLCSARSDRPARTARPEWAAWAGRAPAWIGALLLLLPLAPCAAQSRASATDTAPPVVFLVPPDLSHQRIGSPLQILRENGMRLSAESVSALPDARFSRVATGNLGLDDDAVWMRVHLYRGPMSPEQLILQLGQPLWREVEAYLLPDADATASGADRPPGMGRLSPLHTRQTAYALTPPEGASVLLLRVAQYGAITPELQVWNAPDFRHFSVDDALLQGLFFGMMLALLIYNGFLFIGTHDKAHLGYILWQSATVFYMLAITGIGQHQLWPHTPLLNDIGAIGGLVLMCAGGLYFIRLYLLLPRFAPRADLALQIVQWLAITLAVVELLPQNGWLIVPALLIAAVTLLLVAIAAVIRWRQRFTPAVILLLSLFPLLLVGFANIGRHLGLLPENFITTDALQWVLTLLALVLTYGLSVRVAQLRERATRLEDMLLKDPLTGLLNRNGLFDRGQRLLDRTRSSHAYAAVMWIDLDGLKHINDHYGHAAGDALIEATAARLHEAFGPDAVCARLGGDEFGIVLPNLPSPRLADNLARHALERLRAPYALSGQEFRASGSIGVALYPQHAQTLEELLRLADVAMYRAKARGRDTHVLWESGMDADVQTSLFQFSRPSRAA</sequence>
<feature type="transmembrane region" description="Helical" evidence="1">
    <location>
        <begin position="316"/>
        <end position="334"/>
    </location>
</feature>
<dbReference type="InterPro" id="IPR043128">
    <property type="entry name" value="Rev_trsase/Diguanyl_cyclase"/>
</dbReference>
<feature type="domain" description="GGDEF" evidence="2">
    <location>
        <begin position="468"/>
        <end position="601"/>
    </location>
</feature>
<feature type="transmembrane region" description="Helical" evidence="1">
    <location>
        <begin position="220"/>
        <end position="240"/>
    </location>
</feature>
<accession>A0A1J5Q4K7</accession>
<keyword evidence="1" id="KW-1133">Transmembrane helix</keyword>
<comment type="caution">
    <text evidence="3">The sequence shown here is derived from an EMBL/GenBank/DDBJ whole genome shotgun (WGS) entry which is preliminary data.</text>
</comment>
<feature type="transmembrane region" description="Helical" evidence="1">
    <location>
        <begin position="252"/>
        <end position="272"/>
    </location>
</feature>
<dbReference type="Gene3D" id="2.60.40.2380">
    <property type="match status" value="1"/>
</dbReference>
<feature type="transmembrane region" description="Helical" evidence="1">
    <location>
        <begin position="404"/>
        <end position="425"/>
    </location>
</feature>
<dbReference type="InterPro" id="IPR029787">
    <property type="entry name" value="Nucleotide_cyclase"/>
</dbReference>
<name>A0A1J5Q4K7_9ZZZZ</name>
<dbReference type="Pfam" id="PF07695">
    <property type="entry name" value="7TMR-DISM_7TM"/>
    <property type="match status" value="1"/>
</dbReference>
<evidence type="ECO:0000259" key="2">
    <source>
        <dbReference type="PROSITE" id="PS50887"/>
    </source>
</evidence>
<feature type="transmembrane region" description="Helical" evidence="1">
    <location>
        <begin position="370"/>
        <end position="392"/>
    </location>
</feature>
<evidence type="ECO:0000313" key="3">
    <source>
        <dbReference type="EMBL" id="OIQ78248.1"/>
    </source>
</evidence>
<keyword evidence="1" id="KW-0812">Transmembrane</keyword>